<evidence type="ECO:0000256" key="3">
    <source>
        <dbReference type="ARBA" id="ARBA00022722"/>
    </source>
</evidence>
<dbReference type="EMBL" id="MFHJ01000014">
    <property type="protein sequence ID" value="OGF74172.1"/>
    <property type="molecule type" value="Genomic_DNA"/>
</dbReference>
<sequence length="116" mass="13688">MLSIVKISKAKIPRLPYPATMKKVFGKKYNLELVFATPSMMKKIYKKNTNVLSFNLSENQGQIFLEPNLIKKEAPLYSRGFRDHLWALYIHGLLHLRGFVHGRRMEIMERKLWRAI</sequence>
<keyword evidence="4" id="KW-0479">Metal-binding</keyword>
<comment type="caution">
    <text evidence="8">The sequence shown here is derived from an EMBL/GenBank/DDBJ whole genome shotgun (WGS) entry which is preliminary data.</text>
</comment>
<dbReference type="GO" id="GO:0004222">
    <property type="term" value="F:metalloendopeptidase activity"/>
    <property type="evidence" value="ECO:0007669"/>
    <property type="project" value="InterPro"/>
</dbReference>
<dbReference type="InterPro" id="IPR002036">
    <property type="entry name" value="YbeY"/>
</dbReference>
<keyword evidence="6" id="KW-0378">Hydrolase</keyword>
<evidence type="ECO:0000313" key="8">
    <source>
        <dbReference type="EMBL" id="OGF74172.1"/>
    </source>
</evidence>
<protein>
    <submittedName>
        <fullName evidence="8">Uncharacterized protein</fullName>
    </submittedName>
</protein>
<organism evidence="8 9">
    <name type="scientific">Candidatus Giovannonibacteria bacterium RIFCSPHIGHO2_02_43_16</name>
    <dbReference type="NCBI Taxonomy" id="1798331"/>
    <lineage>
        <taxon>Bacteria</taxon>
        <taxon>Candidatus Giovannoniibacteriota</taxon>
    </lineage>
</organism>
<keyword evidence="7" id="KW-0862">Zinc</keyword>
<dbReference type="Gene3D" id="3.40.390.30">
    <property type="entry name" value="Metalloproteases ('zincins'), catalytic domain"/>
    <property type="match status" value="1"/>
</dbReference>
<comment type="cofactor">
    <cofactor evidence="1">
        <name>Zn(2+)</name>
        <dbReference type="ChEBI" id="CHEBI:29105"/>
    </cofactor>
</comment>
<dbReference type="GO" id="GO:0006364">
    <property type="term" value="P:rRNA processing"/>
    <property type="evidence" value="ECO:0007669"/>
    <property type="project" value="InterPro"/>
</dbReference>
<name>A0A1F5WEP3_9BACT</name>
<keyword evidence="3" id="KW-0540">Nuclease</keyword>
<dbReference type="GO" id="GO:0004519">
    <property type="term" value="F:endonuclease activity"/>
    <property type="evidence" value="ECO:0007669"/>
    <property type="project" value="UniProtKB-KW"/>
</dbReference>
<evidence type="ECO:0000256" key="5">
    <source>
        <dbReference type="ARBA" id="ARBA00022759"/>
    </source>
</evidence>
<evidence type="ECO:0000256" key="4">
    <source>
        <dbReference type="ARBA" id="ARBA00022723"/>
    </source>
</evidence>
<evidence type="ECO:0000256" key="7">
    <source>
        <dbReference type="ARBA" id="ARBA00022833"/>
    </source>
</evidence>
<dbReference type="GO" id="GO:0046872">
    <property type="term" value="F:metal ion binding"/>
    <property type="evidence" value="ECO:0007669"/>
    <property type="project" value="UniProtKB-KW"/>
</dbReference>
<dbReference type="InterPro" id="IPR023091">
    <property type="entry name" value="MetalPrtase_cat_dom_sf_prd"/>
</dbReference>
<dbReference type="Pfam" id="PF02130">
    <property type="entry name" value="YbeY"/>
    <property type="match status" value="1"/>
</dbReference>
<keyword evidence="5" id="KW-0255">Endonuclease</keyword>
<accession>A0A1F5WEP3</accession>
<dbReference type="SUPFAM" id="SSF55486">
    <property type="entry name" value="Metalloproteases ('zincins'), catalytic domain"/>
    <property type="match status" value="1"/>
</dbReference>
<evidence type="ECO:0000256" key="2">
    <source>
        <dbReference type="ARBA" id="ARBA00010875"/>
    </source>
</evidence>
<evidence type="ECO:0000313" key="9">
    <source>
        <dbReference type="Proteomes" id="UP000178276"/>
    </source>
</evidence>
<dbReference type="AlphaFoldDB" id="A0A1F5WEP3"/>
<proteinExistence type="inferred from homology"/>
<comment type="similarity">
    <text evidence="2">Belongs to the endoribonuclease YbeY family.</text>
</comment>
<evidence type="ECO:0000256" key="6">
    <source>
        <dbReference type="ARBA" id="ARBA00022801"/>
    </source>
</evidence>
<dbReference type="STRING" id="1798331.A2W57_03935"/>
<evidence type="ECO:0000256" key="1">
    <source>
        <dbReference type="ARBA" id="ARBA00001947"/>
    </source>
</evidence>
<gene>
    <name evidence="8" type="ORF">A2W57_03935</name>
</gene>
<dbReference type="Proteomes" id="UP000178276">
    <property type="component" value="Unassembled WGS sequence"/>
</dbReference>
<reference evidence="8 9" key="1">
    <citation type="journal article" date="2016" name="Nat. Commun.">
        <title>Thousands of microbial genomes shed light on interconnected biogeochemical processes in an aquifer system.</title>
        <authorList>
            <person name="Anantharaman K."/>
            <person name="Brown C.T."/>
            <person name="Hug L.A."/>
            <person name="Sharon I."/>
            <person name="Castelle C.J."/>
            <person name="Probst A.J."/>
            <person name="Thomas B.C."/>
            <person name="Singh A."/>
            <person name="Wilkins M.J."/>
            <person name="Karaoz U."/>
            <person name="Brodie E.L."/>
            <person name="Williams K.H."/>
            <person name="Hubbard S.S."/>
            <person name="Banfield J.F."/>
        </authorList>
    </citation>
    <scope>NUCLEOTIDE SEQUENCE [LARGE SCALE GENOMIC DNA]</scope>
</reference>